<proteinExistence type="inferred from homology"/>
<sequence length="337" mass="36923">MPSVLPPATIVVTGASGYNGSWICKAFLDAGYIVRGTVRTKAKGEYLQQLFKAHGKNFIPAVIEDISQFNAFDKIIDSDVQAVVHVAGIIHSGPSNTAEVFGPNVDSVKGLINSIVKNGKNVKRLIYMSSAQAMLGKELTHVYTEDDWNDGAVALVEEKGHQVDPMVIYAASKVHAERTLIAFANEHKGIGWDITRMVPAFCNSFDELNATSKLFVQYLLTPRDKTKVNDYGSEYTDVRDVADAFVAALQVEEAGGERFIIDAGAFTYQNLYDAFHSVAPEEKAVPFGDPEAKFAFPGPFCNPAKAQKILKLKPFRGLAECSHDTFKSLKERNLLPT</sequence>
<dbReference type="PANTHER" id="PTHR10366">
    <property type="entry name" value="NAD DEPENDENT EPIMERASE/DEHYDRATASE"/>
    <property type="match status" value="1"/>
</dbReference>
<reference evidence="4 5" key="1">
    <citation type="submission" date="2024-01" db="EMBL/GenBank/DDBJ databases">
        <title>A draft genome for a cacao thread blight-causing isolate of Paramarasmius palmivorus.</title>
        <authorList>
            <person name="Baruah I.K."/>
            <person name="Bukari Y."/>
            <person name="Amoako-Attah I."/>
            <person name="Meinhardt L.W."/>
            <person name="Bailey B.A."/>
            <person name="Cohen S.P."/>
        </authorList>
    </citation>
    <scope>NUCLEOTIDE SEQUENCE [LARGE SCALE GENOMIC DNA]</scope>
    <source>
        <strain evidence="4 5">GH-12</strain>
    </source>
</reference>
<keyword evidence="1" id="KW-0560">Oxidoreductase</keyword>
<dbReference type="InterPro" id="IPR036291">
    <property type="entry name" value="NAD(P)-bd_dom_sf"/>
</dbReference>
<evidence type="ECO:0000313" key="5">
    <source>
        <dbReference type="Proteomes" id="UP001383192"/>
    </source>
</evidence>
<dbReference type="InterPro" id="IPR050425">
    <property type="entry name" value="NAD(P)_dehydrat-like"/>
</dbReference>
<dbReference type="EMBL" id="JAYKXP010000002">
    <property type="protein sequence ID" value="KAK7060961.1"/>
    <property type="molecule type" value="Genomic_DNA"/>
</dbReference>
<evidence type="ECO:0000256" key="1">
    <source>
        <dbReference type="ARBA" id="ARBA00023002"/>
    </source>
</evidence>
<dbReference type="AlphaFoldDB" id="A0AAW0E638"/>
<gene>
    <name evidence="4" type="ORF">VNI00_000696</name>
</gene>
<feature type="domain" description="NAD-dependent epimerase/dehydratase" evidence="3">
    <location>
        <begin position="10"/>
        <end position="258"/>
    </location>
</feature>
<dbReference type="GO" id="GO:0016616">
    <property type="term" value="F:oxidoreductase activity, acting on the CH-OH group of donors, NAD or NADP as acceptor"/>
    <property type="evidence" value="ECO:0007669"/>
    <property type="project" value="TreeGrafter"/>
</dbReference>
<evidence type="ECO:0000313" key="4">
    <source>
        <dbReference type="EMBL" id="KAK7060961.1"/>
    </source>
</evidence>
<dbReference type="Proteomes" id="UP001383192">
    <property type="component" value="Unassembled WGS sequence"/>
</dbReference>
<protein>
    <recommendedName>
        <fullName evidence="3">NAD-dependent epimerase/dehydratase domain-containing protein</fullName>
    </recommendedName>
</protein>
<evidence type="ECO:0000259" key="3">
    <source>
        <dbReference type="Pfam" id="PF01370"/>
    </source>
</evidence>
<organism evidence="4 5">
    <name type="scientific">Paramarasmius palmivorus</name>
    <dbReference type="NCBI Taxonomy" id="297713"/>
    <lineage>
        <taxon>Eukaryota</taxon>
        <taxon>Fungi</taxon>
        <taxon>Dikarya</taxon>
        <taxon>Basidiomycota</taxon>
        <taxon>Agaricomycotina</taxon>
        <taxon>Agaricomycetes</taxon>
        <taxon>Agaricomycetidae</taxon>
        <taxon>Agaricales</taxon>
        <taxon>Marasmiineae</taxon>
        <taxon>Marasmiaceae</taxon>
        <taxon>Paramarasmius</taxon>
    </lineage>
</organism>
<keyword evidence="5" id="KW-1185">Reference proteome</keyword>
<dbReference type="Pfam" id="PF01370">
    <property type="entry name" value="Epimerase"/>
    <property type="match status" value="1"/>
</dbReference>
<accession>A0AAW0E638</accession>
<comment type="caution">
    <text evidence="4">The sequence shown here is derived from an EMBL/GenBank/DDBJ whole genome shotgun (WGS) entry which is preliminary data.</text>
</comment>
<evidence type="ECO:0000256" key="2">
    <source>
        <dbReference type="ARBA" id="ARBA00023445"/>
    </source>
</evidence>
<name>A0AAW0E638_9AGAR</name>
<dbReference type="InterPro" id="IPR001509">
    <property type="entry name" value="Epimerase_deHydtase"/>
</dbReference>
<comment type="similarity">
    <text evidence="2">Belongs to the NAD(P)-dependent epimerase/dehydratase family. Dihydroflavonol-4-reductase subfamily.</text>
</comment>
<dbReference type="Gene3D" id="3.40.50.720">
    <property type="entry name" value="NAD(P)-binding Rossmann-like Domain"/>
    <property type="match status" value="1"/>
</dbReference>
<dbReference type="SUPFAM" id="SSF51735">
    <property type="entry name" value="NAD(P)-binding Rossmann-fold domains"/>
    <property type="match status" value="1"/>
</dbReference>
<dbReference type="PANTHER" id="PTHR10366:SF564">
    <property type="entry name" value="STEROL-4-ALPHA-CARBOXYLATE 3-DEHYDROGENASE, DECARBOXYLATING"/>
    <property type="match status" value="1"/>
</dbReference>